<protein>
    <submittedName>
        <fullName evidence="1">Uncharacterized protein</fullName>
    </submittedName>
</protein>
<dbReference type="AlphaFoldDB" id="A0A0K2USP0"/>
<organism evidence="1">
    <name type="scientific">Lepeophtheirus salmonis</name>
    <name type="common">Salmon louse</name>
    <name type="synonym">Caligus salmonis</name>
    <dbReference type="NCBI Taxonomy" id="72036"/>
    <lineage>
        <taxon>Eukaryota</taxon>
        <taxon>Metazoa</taxon>
        <taxon>Ecdysozoa</taxon>
        <taxon>Arthropoda</taxon>
        <taxon>Crustacea</taxon>
        <taxon>Multicrustacea</taxon>
        <taxon>Hexanauplia</taxon>
        <taxon>Copepoda</taxon>
        <taxon>Siphonostomatoida</taxon>
        <taxon>Caligidae</taxon>
        <taxon>Lepeophtheirus</taxon>
    </lineage>
</organism>
<sequence length="48" mass="5539">MVSACWKKMTNSWKSIVDSVLLMLGVDEALNFNHRLSTKNEFFKAFSN</sequence>
<dbReference type="EMBL" id="HACA01023928">
    <property type="protein sequence ID" value="CDW41289.1"/>
    <property type="molecule type" value="Transcribed_RNA"/>
</dbReference>
<proteinExistence type="predicted"/>
<evidence type="ECO:0000313" key="1">
    <source>
        <dbReference type="EMBL" id="CDW41289.1"/>
    </source>
</evidence>
<reference evidence="1" key="1">
    <citation type="submission" date="2014-05" db="EMBL/GenBank/DDBJ databases">
        <authorList>
            <person name="Chronopoulou M."/>
        </authorList>
    </citation>
    <scope>NUCLEOTIDE SEQUENCE</scope>
    <source>
        <tissue evidence="1">Whole organism</tissue>
    </source>
</reference>
<name>A0A0K2USP0_LEPSM</name>
<accession>A0A0K2USP0</accession>